<keyword evidence="2" id="KW-0121">Carboxypeptidase</keyword>
<dbReference type="Pfam" id="PF00450">
    <property type="entry name" value="Peptidase_S10"/>
    <property type="match status" value="1"/>
</dbReference>
<dbReference type="EC" id="3.4.16.-" evidence="2"/>
<dbReference type="InterPro" id="IPR001563">
    <property type="entry name" value="Peptidase_S10"/>
</dbReference>
<dbReference type="PRINTS" id="PR00724">
    <property type="entry name" value="CRBOXYPTASEC"/>
</dbReference>
<dbReference type="Gene3D" id="3.40.50.1820">
    <property type="entry name" value="alpha/beta hydrolase"/>
    <property type="match status" value="1"/>
</dbReference>
<keyword evidence="2" id="KW-0645">Protease</keyword>
<protein>
    <recommendedName>
        <fullName evidence="2">Carboxypeptidase</fullName>
        <ecNumber evidence="2">3.4.16.-</ecNumber>
    </recommendedName>
</protein>
<keyword evidence="5" id="KW-1185">Reference proteome</keyword>
<proteinExistence type="inferred from homology"/>
<evidence type="ECO:0000313" key="5">
    <source>
        <dbReference type="Proteomes" id="UP000481153"/>
    </source>
</evidence>
<keyword evidence="3" id="KW-0472">Membrane</keyword>
<evidence type="ECO:0000313" key="4">
    <source>
        <dbReference type="EMBL" id="KAF0722009.1"/>
    </source>
</evidence>
<keyword evidence="2" id="KW-0378">Hydrolase</keyword>
<evidence type="ECO:0000256" key="3">
    <source>
        <dbReference type="SAM" id="Phobius"/>
    </source>
</evidence>
<evidence type="ECO:0000256" key="2">
    <source>
        <dbReference type="RuleBase" id="RU361156"/>
    </source>
</evidence>
<comment type="caution">
    <text evidence="4">The sequence shown here is derived from an EMBL/GenBank/DDBJ whole genome shotgun (WGS) entry which is preliminary data.</text>
</comment>
<dbReference type="Proteomes" id="UP000481153">
    <property type="component" value="Unassembled WGS sequence"/>
</dbReference>
<keyword evidence="3" id="KW-1133">Transmembrane helix</keyword>
<dbReference type="GO" id="GO:0004185">
    <property type="term" value="F:serine-type carboxypeptidase activity"/>
    <property type="evidence" value="ECO:0007669"/>
    <property type="project" value="UniProtKB-UniRule"/>
</dbReference>
<dbReference type="EMBL" id="VJMJ01000352">
    <property type="protein sequence ID" value="KAF0722009.1"/>
    <property type="molecule type" value="Genomic_DNA"/>
</dbReference>
<dbReference type="SUPFAM" id="SSF53474">
    <property type="entry name" value="alpha/beta-Hydrolases"/>
    <property type="match status" value="1"/>
</dbReference>
<dbReference type="PANTHER" id="PTHR11802">
    <property type="entry name" value="SERINE PROTEASE FAMILY S10 SERINE CARBOXYPEPTIDASE"/>
    <property type="match status" value="1"/>
</dbReference>
<dbReference type="AlphaFoldDB" id="A0A6G0W782"/>
<dbReference type="InterPro" id="IPR033124">
    <property type="entry name" value="Ser_caboxypep_his_AS"/>
</dbReference>
<keyword evidence="2" id="KW-0732">Signal</keyword>
<keyword evidence="3" id="KW-0812">Transmembrane</keyword>
<sequence length="527" mass="58520">MLTAVLALVASAVVTATSYNPHQIDSLPGYNDPKPLNFNQYAGQVPLPSNGQKMFYWLVESESNPSTDPIVLWLNGGPGCSSLTGFFNELGPFVVQPDLSVKRNPYAWNRKTNMVFLESPGGVGFSQSVNSTKYTDDYTTARAYEFLQEFLNLYPEYKHRDFYVTGESYAGIYIPFLVHKLVTEPIADVKLTGFAIGNPYTDAIADTGSYLDYFYSHALISEEMYEESKTICPGDSIAHCMNDGINCTEACSNLFMDALTTSNWINAKVFDEYNIYGDVCQLAEGQSSALHYNHIRATTHRGEHVPCQTDYTTRYLLQESVQNAIHIESGYTQWAWCANDVSESYIRTSSSLPKYPVILSAGLKALIYSGDADASVNFIGTQRWITKGLKLAVQNKWKSWFGPDKQVAGFTEGYTNLTFTTIKGAGHMVPTTRPLHAIYMFECFIYGQAACDSFTYPKDPQEYLSGADLTAPSAYDNAGHPYFIWWALGFVVAIAGGIALTLFALKKEKKNQYVQLSSGDAKPAYST</sequence>
<feature type="chain" id="PRO_5026371248" description="Carboxypeptidase" evidence="2">
    <location>
        <begin position="17"/>
        <end position="527"/>
    </location>
</feature>
<organism evidence="4 5">
    <name type="scientific">Aphanomyces euteiches</name>
    <dbReference type="NCBI Taxonomy" id="100861"/>
    <lineage>
        <taxon>Eukaryota</taxon>
        <taxon>Sar</taxon>
        <taxon>Stramenopiles</taxon>
        <taxon>Oomycota</taxon>
        <taxon>Saprolegniomycetes</taxon>
        <taxon>Saprolegniales</taxon>
        <taxon>Verrucalvaceae</taxon>
        <taxon>Aphanomyces</taxon>
    </lineage>
</organism>
<evidence type="ECO:0000256" key="1">
    <source>
        <dbReference type="ARBA" id="ARBA00009431"/>
    </source>
</evidence>
<dbReference type="PROSITE" id="PS00131">
    <property type="entry name" value="CARBOXYPEPT_SER_SER"/>
    <property type="match status" value="1"/>
</dbReference>
<gene>
    <name evidence="4" type="ORF">Ae201684_018759</name>
</gene>
<dbReference type="VEuPathDB" id="FungiDB:AeMF1_005905"/>
<reference evidence="4 5" key="1">
    <citation type="submission" date="2019-07" db="EMBL/GenBank/DDBJ databases">
        <title>Genomics analysis of Aphanomyces spp. identifies a new class of oomycete effector associated with host adaptation.</title>
        <authorList>
            <person name="Gaulin E."/>
        </authorList>
    </citation>
    <scope>NUCLEOTIDE SEQUENCE [LARGE SCALE GENOMIC DNA]</scope>
    <source>
        <strain evidence="4 5">ATCC 201684</strain>
    </source>
</reference>
<comment type="similarity">
    <text evidence="1 2">Belongs to the peptidase S10 family.</text>
</comment>
<accession>A0A6G0W782</accession>
<dbReference type="InterPro" id="IPR018202">
    <property type="entry name" value="Ser_caboxypep_ser_AS"/>
</dbReference>
<feature type="signal peptide" evidence="2">
    <location>
        <begin position="1"/>
        <end position="16"/>
    </location>
</feature>
<name>A0A6G0W782_9STRA</name>
<dbReference type="PROSITE" id="PS00560">
    <property type="entry name" value="CARBOXYPEPT_SER_HIS"/>
    <property type="match status" value="1"/>
</dbReference>
<dbReference type="InterPro" id="IPR029058">
    <property type="entry name" value="AB_hydrolase_fold"/>
</dbReference>
<dbReference type="PANTHER" id="PTHR11802:SF201">
    <property type="entry name" value="CARBOXYPEPTIDASE"/>
    <property type="match status" value="1"/>
</dbReference>
<dbReference type="GO" id="GO:0006508">
    <property type="term" value="P:proteolysis"/>
    <property type="evidence" value="ECO:0007669"/>
    <property type="project" value="UniProtKB-KW"/>
</dbReference>
<feature type="transmembrane region" description="Helical" evidence="3">
    <location>
        <begin position="483"/>
        <end position="505"/>
    </location>
</feature>